<dbReference type="GO" id="GO:0005576">
    <property type="term" value="C:extracellular region"/>
    <property type="evidence" value="ECO:0007669"/>
    <property type="project" value="TreeGrafter"/>
</dbReference>
<accession>A0A8H3GGG8</accession>
<dbReference type="AlphaFoldDB" id="A0A8H3GGG8"/>
<dbReference type="Gene3D" id="3.20.20.80">
    <property type="entry name" value="Glycosidases"/>
    <property type="match status" value="1"/>
</dbReference>
<dbReference type="SUPFAM" id="SSF51445">
    <property type="entry name" value="(Trans)glycosidases"/>
    <property type="match status" value="1"/>
</dbReference>
<evidence type="ECO:0000256" key="1">
    <source>
        <dbReference type="ARBA" id="ARBA00005641"/>
    </source>
</evidence>
<dbReference type="EMBL" id="CAJMWW010000123">
    <property type="protein sequence ID" value="CAE6448087.1"/>
    <property type="molecule type" value="Genomic_DNA"/>
</dbReference>
<organism evidence="4 5">
    <name type="scientific">Rhizoctonia solani</name>
    <dbReference type="NCBI Taxonomy" id="456999"/>
    <lineage>
        <taxon>Eukaryota</taxon>
        <taxon>Fungi</taxon>
        <taxon>Dikarya</taxon>
        <taxon>Basidiomycota</taxon>
        <taxon>Agaricomycotina</taxon>
        <taxon>Agaricomycetes</taxon>
        <taxon>Cantharellales</taxon>
        <taxon>Ceratobasidiaceae</taxon>
        <taxon>Rhizoctonia</taxon>
    </lineage>
</organism>
<keyword evidence="3" id="KW-0326">Glycosidase</keyword>
<evidence type="ECO:0000256" key="2">
    <source>
        <dbReference type="ARBA" id="ARBA00022801"/>
    </source>
</evidence>
<keyword evidence="2" id="KW-0378">Hydrolase</keyword>
<feature type="non-terminal residue" evidence="4">
    <location>
        <position position="1"/>
    </location>
</feature>
<evidence type="ECO:0000313" key="4">
    <source>
        <dbReference type="EMBL" id="CAE6448087.1"/>
    </source>
</evidence>
<reference evidence="4" key="1">
    <citation type="submission" date="2021-01" db="EMBL/GenBank/DDBJ databases">
        <authorList>
            <person name="Kaushik A."/>
        </authorList>
    </citation>
    <scope>NUCLEOTIDE SEQUENCE</scope>
    <source>
        <strain evidence="4">AG3-T5</strain>
    </source>
</reference>
<evidence type="ECO:0008006" key="6">
    <source>
        <dbReference type="Google" id="ProtNLM"/>
    </source>
</evidence>
<comment type="caution">
    <text evidence="4">The sequence shown here is derived from an EMBL/GenBank/DDBJ whole genome shotgun (WGS) entry which is preliminary data.</text>
</comment>
<name>A0A8H3GGG8_9AGAM</name>
<dbReference type="GO" id="GO:0009251">
    <property type="term" value="P:glucan catabolic process"/>
    <property type="evidence" value="ECO:0007669"/>
    <property type="project" value="TreeGrafter"/>
</dbReference>
<comment type="similarity">
    <text evidence="1">Belongs to the glycosyl hydrolase 5 (cellulase A) family.</text>
</comment>
<evidence type="ECO:0000256" key="3">
    <source>
        <dbReference type="ARBA" id="ARBA00023295"/>
    </source>
</evidence>
<gene>
    <name evidence="4" type="ORF">RDB_LOCUS118533</name>
</gene>
<evidence type="ECO:0000313" key="5">
    <source>
        <dbReference type="Proteomes" id="UP000663841"/>
    </source>
</evidence>
<dbReference type="PANTHER" id="PTHR31297:SF42">
    <property type="entry name" value="GLYCOSIDE HYDROLASE FAMILY 5 DOMAIN-CONTAINING PROTEIN"/>
    <property type="match status" value="1"/>
</dbReference>
<dbReference type="InterPro" id="IPR050386">
    <property type="entry name" value="Glycosyl_hydrolase_5"/>
</dbReference>
<dbReference type="GO" id="GO:0009986">
    <property type="term" value="C:cell surface"/>
    <property type="evidence" value="ECO:0007669"/>
    <property type="project" value="TreeGrafter"/>
</dbReference>
<protein>
    <recommendedName>
        <fullName evidence="6">Glycoside hydrolase family 5 protein</fullName>
    </recommendedName>
</protein>
<dbReference type="GO" id="GO:0008422">
    <property type="term" value="F:beta-glucosidase activity"/>
    <property type="evidence" value="ECO:0007669"/>
    <property type="project" value="TreeGrafter"/>
</dbReference>
<dbReference type="Proteomes" id="UP000663841">
    <property type="component" value="Unassembled WGS sequence"/>
</dbReference>
<sequence length="120" mass="13623">YVADPNVKSYMGVICNTNRVKDAMNANNSPLVFGEWSLATEFKASEEFLRDWADAQKYIYAGQANGWIFWSFKIEEGSSNLPHWSYFASLKAGYFTKDPSQYHNPDVCKPWMTNGNSTSA</sequence>
<dbReference type="InterPro" id="IPR017853">
    <property type="entry name" value="GH"/>
</dbReference>
<proteinExistence type="inferred from homology"/>
<dbReference type="PANTHER" id="PTHR31297">
    <property type="entry name" value="GLUCAN ENDO-1,6-BETA-GLUCOSIDASE B"/>
    <property type="match status" value="1"/>
</dbReference>